<evidence type="ECO:0000256" key="2">
    <source>
        <dbReference type="ARBA" id="ARBA00022692"/>
    </source>
</evidence>
<dbReference type="Proteomes" id="UP000830167">
    <property type="component" value="Chromosome"/>
</dbReference>
<name>A0ABY4CH37_9BACL</name>
<dbReference type="InterPro" id="IPR035973">
    <property type="entry name" value="Cyt_c_oxidase_su3-like_sf"/>
</dbReference>
<feature type="transmembrane region" description="Helical" evidence="6">
    <location>
        <begin position="171"/>
        <end position="190"/>
    </location>
</feature>
<feature type="transmembrane region" description="Helical" evidence="6">
    <location>
        <begin position="96"/>
        <end position="116"/>
    </location>
</feature>
<reference evidence="8" key="1">
    <citation type="submission" date="2021-12" db="EMBL/GenBank/DDBJ databases">
        <title>Alicyclobacillaceae gen. nov., sp. nov., isolated from chalcocite enrichment system.</title>
        <authorList>
            <person name="Jiang Z."/>
        </authorList>
    </citation>
    <scope>NUCLEOTIDE SEQUENCE</scope>
    <source>
        <strain evidence="8">MYW30-H2</strain>
    </source>
</reference>
<evidence type="ECO:0000259" key="7">
    <source>
        <dbReference type="PROSITE" id="PS50253"/>
    </source>
</evidence>
<dbReference type="EMBL" id="CP089291">
    <property type="protein sequence ID" value="UOF89830.1"/>
    <property type="molecule type" value="Genomic_DNA"/>
</dbReference>
<keyword evidence="3 6" id="KW-1133">Transmembrane helix</keyword>
<dbReference type="SUPFAM" id="SSF81452">
    <property type="entry name" value="Cytochrome c oxidase subunit III-like"/>
    <property type="match status" value="1"/>
</dbReference>
<accession>A0ABY4CH37</accession>
<dbReference type="RefSeq" id="WP_347436522.1">
    <property type="nucleotide sequence ID" value="NZ_CP089291.1"/>
</dbReference>
<evidence type="ECO:0000313" key="9">
    <source>
        <dbReference type="Proteomes" id="UP000830167"/>
    </source>
</evidence>
<dbReference type="InterPro" id="IPR013833">
    <property type="entry name" value="Cyt_c_oxidase_su3_a-hlx"/>
</dbReference>
<dbReference type="Gene3D" id="1.20.120.80">
    <property type="entry name" value="Cytochrome c oxidase, subunit III, four-helix bundle"/>
    <property type="match status" value="1"/>
</dbReference>
<gene>
    <name evidence="8" type="ORF">LSG31_18440</name>
</gene>
<evidence type="ECO:0000256" key="3">
    <source>
        <dbReference type="ARBA" id="ARBA00022989"/>
    </source>
</evidence>
<evidence type="ECO:0000256" key="1">
    <source>
        <dbReference type="ARBA" id="ARBA00004141"/>
    </source>
</evidence>
<organism evidence="8 9">
    <name type="scientific">Fodinisporobacter ferrooxydans</name>
    <dbReference type="NCBI Taxonomy" id="2901836"/>
    <lineage>
        <taxon>Bacteria</taxon>
        <taxon>Bacillati</taxon>
        <taxon>Bacillota</taxon>
        <taxon>Bacilli</taxon>
        <taxon>Bacillales</taxon>
        <taxon>Alicyclobacillaceae</taxon>
        <taxon>Fodinisporobacter</taxon>
    </lineage>
</organism>
<feature type="domain" description="Heme-copper oxidase subunit III family profile" evidence="7">
    <location>
        <begin position="22"/>
        <end position="191"/>
    </location>
</feature>
<dbReference type="InterPro" id="IPR000298">
    <property type="entry name" value="Cyt_c_oxidase-like_su3"/>
</dbReference>
<evidence type="ECO:0000256" key="4">
    <source>
        <dbReference type="ARBA" id="ARBA00023136"/>
    </source>
</evidence>
<keyword evidence="2 5" id="KW-0812">Transmembrane</keyword>
<evidence type="ECO:0000256" key="5">
    <source>
        <dbReference type="RuleBase" id="RU003376"/>
    </source>
</evidence>
<feature type="transmembrane region" description="Helical" evidence="6">
    <location>
        <begin position="128"/>
        <end position="151"/>
    </location>
</feature>
<keyword evidence="9" id="KW-1185">Reference proteome</keyword>
<dbReference type="PROSITE" id="PS50253">
    <property type="entry name" value="COX3"/>
    <property type="match status" value="1"/>
</dbReference>
<evidence type="ECO:0000313" key="8">
    <source>
        <dbReference type="EMBL" id="UOF89830.1"/>
    </source>
</evidence>
<protein>
    <recommendedName>
        <fullName evidence="7">Heme-copper oxidase subunit III family profile domain-containing protein</fullName>
    </recommendedName>
</protein>
<evidence type="ECO:0000256" key="6">
    <source>
        <dbReference type="SAM" id="Phobius"/>
    </source>
</evidence>
<keyword evidence="4 6" id="KW-0472">Membrane</keyword>
<feature type="transmembrane region" description="Helical" evidence="6">
    <location>
        <begin position="61"/>
        <end position="84"/>
    </location>
</feature>
<sequence>MASANTSLPTERAIPLSKRELRALRGGFTLFIISMIIPFLVLINVRYIMADSYVSPEANQMIGLSAAIVMLISAGIARAGFVAARKDNQANVQLSLAYAMATGIIGLVLVFVQLVDGSVNPVSHFGEVFLIILGTVAFYLICGILTLFSAYRRVRMHGVGGLNYWGVESAAHFWMFVSLAWIVMYVVMYLI</sequence>
<feature type="transmembrane region" description="Helical" evidence="6">
    <location>
        <begin position="28"/>
        <end position="49"/>
    </location>
</feature>
<comment type="similarity">
    <text evidence="5">Belongs to the cytochrome c oxidase subunit 3 family.</text>
</comment>
<comment type="subcellular location">
    <subcellularLocation>
        <location evidence="5">Cell membrane</location>
        <topology evidence="5">Multi-pass membrane protein</topology>
    </subcellularLocation>
    <subcellularLocation>
        <location evidence="1">Membrane</location>
        <topology evidence="1">Multi-pass membrane protein</topology>
    </subcellularLocation>
</comment>
<proteinExistence type="inferred from homology"/>